<dbReference type="InterPro" id="IPR004839">
    <property type="entry name" value="Aminotransferase_I/II_large"/>
</dbReference>
<dbReference type="Gene3D" id="3.90.1150.10">
    <property type="entry name" value="Aspartate Aminotransferase, domain 1"/>
    <property type="match status" value="1"/>
</dbReference>
<dbReference type="PANTHER" id="PTHR46383:SF3">
    <property type="entry name" value="ASPARTATE AMINOTRANSFERASE-RELATED"/>
    <property type="match status" value="1"/>
</dbReference>
<dbReference type="InterPro" id="IPR050596">
    <property type="entry name" value="AspAT/PAT-like"/>
</dbReference>
<reference evidence="8" key="1">
    <citation type="journal article" date="2021" name="PeerJ">
        <title>Extensive microbial diversity within the chicken gut microbiome revealed by metagenomics and culture.</title>
        <authorList>
            <person name="Gilroy R."/>
            <person name="Ravi A."/>
            <person name="Getino M."/>
            <person name="Pursley I."/>
            <person name="Horton D.L."/>
            <person name="Alikhan N.F."/>
            <person name="Baker D."/>
            <person name="Gharbi K."/>
            <person name="Hall N."/>
            <person name="Watson M."/>
            <person name="Adriaenssens E.M."/>
            <person name="Foster-Nyarko E."/>
            <person name="Jarju S."/>
            <person name="Secka A."/>
            <person name="Antonio M."/>
            <person name="Oren A."/>
            <person name="Chaudhuri R.R."/>
            <person name="La Ragione R."/>
            <person name="Hildebrand F."/>
            <person name="Pallen M.J."/>
        </authorList>
    </citation>
    <scope>NUCLEOTIDE SEQUENCE</scope>
    <source>
        <strain evidence="8">ChiGjej2B2-19336</strain>
    </source>
</reference>
<reference evidence="8" key="2">
    <citation type="submission" date="2021-09" db="EMBL/GenBank/DDBJ databases">
        <authorList>
            <person name="Gilroy R."/>
        </authorList>
    </citation>
    <scope>NUCLEOTIDE SEQUENCE</scope>
    <source>
        <strain evidence="8">ChiGjej2B2-19336</strain>
    </source>
</reference>
<evidence type="ECO:0000256" key="2">
    <source>
        <dbReference type="ARBA" id="ARBA00007441"/>
    </source>
</evidence>
<keyword evidence="5" id="KW-0663">Pyridoxal phosphate</keyword>
<dbReference type="InterPro" id="IPR015422">
    <property type="entry name" value="PyrdxlP-dep_Trfase_small"/>
</dbReference>
<evidence type="ECO:0000259" key="7">
    <source>
        <dbReference type="Pfam" id="PF00155"/>
    </source>
</evidence>
<evidence type="ECO:0000313" key="8">
    <source>
        <dbReference type="EMBL" id="HJD96674.1"/>
    </source>
</evidence>
<keyword evidence="4 6" id="KW-0808">Transferase</keyword>
<evidence type="ECO:0000313" key="9">
    <source>
        <dbReference type="Proteomes" id="UP000698963"/>
    </source>
</evidence>
<comment type="similarity">
    <text evidence="2 6">Belongs to the class-I pyridoxal-phosphate-dependent aminotransferase family.</text>
</comment>
<dbReference type="GO" id="GO:0006520">
    <property type="term" value="P:amino acid metabolic process"/>
    <property type="evidence" value="ECO:0007669"/>
    <property type="project" value="InterPro"/>
</dbReference>
<dbReference type="EMBL" id="DYZA01000064">
    <property type="protein sequence ID" value="HJD96674.1"/>
    <property type="molecule type" value="Genomic_DNA"/>
</dbReference>
<dbReference type="CDD" id="cd00609">
    <property type="entry name" value="AAT_like"/>
    <property type="match status" value="1"/>
</dbReference>
<sequence length="398" mass="43634">MSNTSPLSQAERMVNAPLSKIREVIAYAGKLEAAGKRIVHLEIGEPDVDTPKHIVQACKDALDAGKVHYGPVTGIPELRAAVAKHYNALYGCDYAPEEVIITSGVEQGIFLTMNAYLNPGDEILVPDPGYLCYFTLPNITGSKAVSYPLKEEDGFQLKAESMEALITPKTKAILLNSPSNPCGSMLDEASLRIVAELARKHNLLVISDEVYADMVYGGKKYCSAASLPSLRERLVVLHGFSKYFAMTGWRLGYLLCDRSLTDPIMRLNFYNLSCPNTFIQYAGLAALTEDDAPSRAMVKEYEARRNYMVEAINTLPGCTCRMPDGAFYIFVNIAGTGMTADEFCRVMIDEAGVSLTPGHVFGSMGTDFVRVSYANSMENLKLAISLMRETLEKRGVAK</sequence>
<comment type="caution">
    <text evidence="8">The sequence shown here is derived from an EMBL/GenBank/DDBJ whole genome shotgun (WGS) entry which is preliminary data.</text>
</comment>
<dbReference type="GO" id="GO:0030170">
    <property type="term" value="F:pyridoxal phosphate binding"/>
    <property type="evidence" value="ECO:0007669"/>
    <property type="project" value="InterPro"/>
</dbReference>
<dbReference type="Proteomes" id="UP000698963">
    <property type="component" value="Unassembled WGS sequence"/>
</dbReference>
<dbReference type="RefSeq" id="WP_304121158.1">
    <property type="nucleotide sequence ID" value="NZ_DYZA01000064.1"/>
</dbReference>
<evidence type="ECO:0000256" key="4">
    <source>
        <dbReference type="ARBA" id="ARBA00022679"/>
    </source>
</evidence>
<accession>A0A921AVM2</accession>
<evidence type="ECO:0000256" key="1">
    <source>
        <dbReference type="ARBA" id="ARBA00001933"/>
    </source>
</evidence>
<dbReference type="Pfam" id="PF00155">
    <property type="entry name" value="Aminotran_1_2"/>
    <property type="match status" value="1"/>
</dbReference>
<evidence type="ECO:0000256" key="3">
    <source>
        <dbReference type="ARBA" id="ARBA00022576"/>
    </source>
</evidence>
<proteinExistence type="inferred from homology"/>
<protein>
    <recommendedName>
        <fullName evidence="6">Aminotransferase</fullName>
        <ecNumber evidence="6">2.6.1.-</ecNumber>
    </recommendedName>
</protein>
<dbReference type="InterPro" id="IPR015424">
    <property type="entry name" value="PyrdxlP-dep_Trfase"/>
</dbReference>
<evidence type="ECO:0000256" key="6">
    <source>
        <dbReference type="RuleBase" id="RU000481"/>
    </source>
</evidence>
<keyword evidence="3 6" id="KW-0032">Aminotransferase</keyword>
<dbReference type="InterPro" id="IPR015421">
    <property type="entry name" value="PyrdxlP-dep_Trfase_major"/>
</dbReference>
<name>A0A921AVM2_9BACT</name>
<dbReference type="SUPFAM" id="SSF53383">
    <property type="entry name" value="PLP-dependent transferases"/>
    <property type="match status" value="1"/>
</dbReference>
<organism evidence="8 9">
    <name type="scientific">Mailhella massiliensis</name>
    <dbReference type="NCBI Taxonomy" id="1903261"/>
    <lineage>
        <taxon>Bacteria</taxon>
        <taxon>Pseudomonadati</taxon>
        <taxon>Thermodesulfobacteriota</taxon>
        <taxon>Desulfovibrionia</taxon>
        <taxon>Desulfovibrionales</taxon>
        <taxon>Desulfovibrionaceae</taxon>
        <taxon>Mailhella</taxon>
    </lineage>
</organism>
<evidence type="ECO:0000256" key="5">
    <source>
        <dbReference type="ARBA" id="ARBA00022898"/>
    </source>
</evidence>
<gene>
    <name evidence="8" type="ORF">K8W16_03390</name>
</gene>
<dbReference type="FunFam" id="3.40.640.10:FF:000033">
    <property type="entry name" value="Aspartate aminotransferase"/>
    <property type="match status" value="1"/>
</dbReference>
<dbReference type="PROSITE" id="PS00105">
    <property type="entry name" value="AA_TRANSFER_CLASS_1"/>
    <property type="match status" value="1"/>
</dbReference>
<dbReference type="AlphaFoldDB" id="A0A921AVM2"/>
<dbReference type="GO" id="GO:0008483">
    <property type="term" value="F:transaminase activity"/>
    <property type="evidence" value="ECO:0007669"/>
    <property type="project" value="UniProtKB-KW"/>
</dbReference>
<comment type="cofactor">
    <cofactor evidence="1 6">
        <name>pyridoxal 5'-phosphate</name>
        <dbReference type="ChEBI" id="CHEBI:597326"/>
    </cofactor>
</comment>
<dbReference type="EC" id="2.6.1.-" evidence="6"/>
<dbReference type="Gene3D" id="3.40.640.10">
    <property type="entry name" value="Type I PLP-dependent aspartate aminotransferase-like (Major domain)"/>
    <property type="match status" value="1"/>
</dbReference>
<dbReference type="InterPro" id="IPR004838">
    <property type="entry name" value="NHTrfase_class1_PyrdxlP-BS"/>
</dbReference>
<feature type="domain" description="Aminotransferase class I/classII large" evidence="7">
    <location>
        <begin position="38"/>
        <end position="383"/>
    </location>
</feature>
<dbReference type="PANTHER" id="PTHR46383">
    <property type="entry name" value="ASPARTATE AMINOTRANSFERASE"/>
    <property type="match status" value="1"/>
</dbReference>